<reference evidence="4 5" key="1">
    <citation type="submission" date="2016-10" db="EMBL/GenBank/DDBJ databases">
        <title>Genome sequence of Planktotalea frisia SH6-1.</title>
        <authorList>
            <person name="Poehlein A."/>
            <person name="Bakenhus I."/>
            <person name="Voget S."/>
            <person name="Brinkhoff T."/>
            <person name="Simon M."/>
        </authorList>
    </citation>
    <scope>NUCLEOTIDE SEQUENCE [LARGE SCALE GENOMIC DNA]</scope>
    <source>
        <strain evidence="4 5">SH6-1</strain>
    </source>
</reference>
<gene>
    <name evidence="4" type="ORF">PFRI_36580</name>
</gene>
<keyword evidence="5" id="KW-1185">Reference proteome</keyword>
<dbReference type="Pfam" id="PF08239">
    <property type="entry name" value="SH3_3"/>
    <property type="match status" value="1"/>
</dbReference>
<dbReference type="STRING" id="696762.PFRI_36580"/>
<dbReference type="PROSITE" id="PS51781">
    <property type="entry name" value="SH3B"/>
    <property type="match status" value="1"/>
</dbReference>
<dbReference type="EMBL" id="MLCB01000201">
    <property type="protein sequence ID" value="OJI92063.1"/>
    <property type="molecule type" value="Genomic_DNA"/>
</dbReference>
<keyword evidence="2" id="KW-0732">Signal</keyword>
<dbReference type="Gene3D" id="2.30.30.40">
    <property type="entry name" value="SH3 Domains"/>
    <property type="match status" value="1"/>
</dbReference>
<comment type="caution">
    <text evidence="4">The sequence shown here is derived from an EMBL/GenBank/DDBJ whole genome shotgun (WGS) entry which is preliminary data.</text>
</comment>
<proteinExistence type="predicted"/>
<dbReference type="SMART" id="SM00287">
    <property type="entry name" value="SH3b"/>
    <property type="match status" value="1"/>
</dbReference>
<dbReference type="RefSeq" id="WP_072632145.1">
    <property type="nucleotide sequence ID" value="NZ_MLCB01000201.1"/>
</dbReference>
<evidence type="ECO:0000256" key="2">
    <source>
        <dbReference type="SAM" id="SignalP"/>
    </source>
</evidence>
<organism evidence="4 5">
    <name type="scientific">Planktotalea frisia</name>
    <dbReference type="NCBI Taxonomy" id="696762"/>
    <lineage>
        <taxon>Bacteria</taxon>
        <taxon>Pseudomonadati</taxon>
        <taxon>Pseudomonadota</taxon>
        <taxon>Alphaproteobacteria</taxon>
        <taxon>Rhodobacterales</taxon>
        <taxon>Paracoccaceae</taxon>
        <taxon>Planktotalea</taxon>
    </lineage>
</organism>
<dbReference type="InterPro" id="IPR003646">
    <property type="entry name" value="SH3-like_bac-type"/>
</dbReference>
<evidence type="ECO:0000256" key="1">
    <source>
        <dbReference type="SAM" id="MobiDB-lite"/>
    </source>
</evidence>
<sequence>MKLILAGTLAFGMLAVSTVAAVAGTAWTSQKTALNARSGPGTDYHVQRSFKRCTKVHVVKYSHGWAKVSYAGKHYWVSSKFLRGKPCATKHHNSHATTHHKYHTHKHKHGHKHRHTHKHRVNVGHH</sequence>
<feature type="signal peptide" evidence="2">
    <location>
        <begin position="1"/>
        <end position="20"/>
    </location>
</feature>
<evidence type="ECO:0000313" key="4">
    <source>
        <dbReference type="EMBL" id="OJI92063.1"/>
    </source>
</evidence>
<dbReference type="AlphaFoldDB" id="A0A1L9NS84"/>
<evidence type="ECO:0000313" key="5">
    <source>
        <dbReference type="Proteomes" id="UP000184514"/>
    </source>
</evidence>
<protein>
    <submittedName>
        <fullName evidence="4">Bacterial SH3 domain protein</fullName>
    </submittedName>
</protein>
<name>A0A1L9NS84_9RHOB</name>
<evidence type="ECO:0000259" key="3">
    <source>
        <dbReference type="PROSITE" id="PS51781"/>
    </source>
</evidence>
<feature type="region of interest" description="Disordered" evidence="1">
    <location>
        <begin position="89"/>
        <end position="126"/>
    </location>
</feature>
<accession>A0A1L9NS84</accession>
<feature type="chain" id="PRO_5012001780" evidence="2">
    <location>
        <begin position="21"/>
        <end position="126"/>
    </location>
</feature>
<dbReference type="Proteomes" id="UP000184514">
    <property type="component" value="Unassembled WGS sequence"/>
</dbReference>
<feature type="domain" description="SH3b" evidence="3">
    <location>
        <begin position="23"/>
        <end position="86"/>
    </location>
</feature>